<name>A0A9E2NTQ8_9LACO</name>
<comment type="subcellular location">
    <subcellularLocation>
        <location evidence="1">Cell membrane</location>
        <topology evidence="1">Multi-pass membrane protein</topology>
    </subcellularLocation>
</comment>
<sequence>MTAWIFSLIDHFGYFAIAFLIAVENVFPPIPSEAILSFGGFMTSKTSMNIFGLTIASTIGAVIGALILYWVGTLLSESRLEKLFSHSLFKKLGFKKSDVKRSISWFEKHGIKTIFWGRFIPVIRSLISVPAGTAKVSMGKFLVLTTLGSLIWNAVLISLGAYMGNQCEKIVLIFEEYSLIIVLIMVISFIYFGYVWYQKRIKSNKK</sequence>
<evidence type="ECO:0000256" key="2">
    <source>
        <dbReference type="ARBA" id="ARBA00010792"/>
    </source>
</evidence>
<reference evidence="9" key="2">
    <citation type="submission" date="2021-04" db="EMBL/GenBank/DDBJ databases">
        <authorList>
            <person name="Gilroy R."/>
        </authorList>
    </citation>
    <scope>NUCLEOTIDE SEQUENCE</scope>
    <source>
        <strain evidence="9">F6-686</strain>
    </source>
</reference>
<evidence type="ECO:0000256" key="5">
    <source>
        <dbReference type="ARBA" id="ARBA00022989"/>
    </source>
</evidence>
<reference evidence="9" key="1">
    <citation type="journal article" date="2021" name="PeerJ">
        <title>Extensive microbial diversity within the chicken gut microbiome revealed by metagenomics and culture.</title>
        <authorList>
            <person name="Gilroy R."/>
            <person name="Ravi A."/>
            <person name="Getino M."/>
            <person name="Pursley I."/>
            <person name="Horton D.L."/>
            <person name="Alikhan N.F."/>
            <person name="Baker D."/>
            <person name="Gharbi K."/>
            <person name="Hall N."/>
            <person name="Watson M."/>
            <person name="Adriaenssens E.M."/>
            <person name="Foster-Nyarko E."/>
            <person name="Jarju S."/>
            <person name="Secka A."/>
            <person name="Antonio M."/>
            <person name="Oren A."/>
            <person name="Chaudhuri R.R."/>
            <person name="La Ragione R."/>
            <person name="Hildebrand F."/>
            <person name="Pallen M.J."/>
        </authorList>
    </citation>
    <scope>NUCLEOTIDE SEQUENCE</scope>
    <source>
        <strain evidence="9">F6-686</strain>
    </source>
</reference>
<feature type="transmembrane region" description="Helical" evidence="7">
    <location>
        <begin position="12"/>
        <end position="30"/>
    </location>
</feature>
<comment type="similarity">
    <text evidence="2">Belongs to the DedA family.</text>
</comment>
<feature type="transmembrane region" description="Helical" evidence="7">
    <location>
        <begin position="50"/>
        <end position="72"/>
    </location>
</feature>
<feature type="transmembrane region" description="Helical" evidence="7">
    <location>
        <begin position="177"/>
        <end position="197"/>
    </location>
</feature>
<proteinExistence type="inferred from homology"/>
<dbReference type="InterPro" id="IPR051311">
    <property type="entry name" value="DedA_domain"/>
</dbReference>
<evidence type="ECO:0000256" key="3">
    <source>
        <dbReference type="ARBA" id="ARBA00022475"/>
    </source>
</evidence>
<evidence type="ECO:0000313" key="10">
    <source>
        <dbReference type="Proteomes" id="UP000823844"/>
    </source>
</evidence>
<dbReference type="Pfam" id="PF09335">
    <property type="entry name" value="VTT_dom"/>
    <property type="match status" value="1"/>
</dbReference>
<keyword evidence="3" id="KW-1003">Cell membrane</keyword>
<keyword evidence="5 7" id="KW-1133">Transmembrane helix</keyword>
<dbReference type="AlphaFoldDB" id="A0A9E2NTQ8"/>
<accession>A0A9E2NTQ8</accession>
<keyword evidence="4 7" id="KW-0812">Transmembrane</keyword>
<gene>
    <name evidence="9" type="ORF">H9806_04075</name>
</gene>
<evidence type="ECO:0000256" key="6">
    <source>
        <dbReference type="ARBA" id="ARBA00023136"/>
    </source>
</evidence>
<evidence type="ECO:0000259" key="8">
    <source>
        <dbReference type="Pfam" id="PF09335"/>
    </source>
</evidence>
<evidence type="ECO:0000256" key="4">
    <source>
        <dbReference type="ARBA" id="ARBA00022692"/>
    </source>
</evidence>
<dbReference type="PANTHER" id="PTHR42709">
    <property type="entry name" value="ALKALINE PHOSPHATASE LIKE PROTEIN"/>
    <property type="match status" value="1"/>
</dbReference>
<feature type="domain" description="VTT" evidence="8">
    <location>
        <begin position="30"/>
        <end position="161"/>
    </location>
</feature>
<organism evidence="9 10">
    <name type="scientific">Candidatus Lactobacillus pullistercoris</name>
    <dbReference type="NCBI Taxonomy" id="2838636"/>
    <lineage>
        <taxon>Bacteria</taxon>
        <taxon>Bacillati</taxon>
        <taxon>Bacillota</taxon>
        <taxon>Bacilli</taxon>
        <taxon>Lactobacillales</taxon>
        <taxon>Lactobacillaceae</taxon>
        <taxon>Lactobacillus</taxon>
    </lineage>
</organism>
<dbReference type="PANTHER" id="PTHR42709:SF6">
    <property type="entry name" value="UNDECAPRENYL PHOSPHATE TRANSPORTER A"/>
    <property type="match status" value="1"/>
</dbReference>
<dbReference type="GO" id="GO:0005886">
    <property type="term" value="C:plasma membrane"/>
    <property type="evidence" value="ECO:0007669"/>
    <property type="project" value="UniProtKB-SubCell"/>
</dbReference>
<keyword evidence="6 7" id="KW-0472">Membrane</keyword>
<comment type="caution">
    <text evidence="9">The sequence shown here is derived from an EMBL/GenBank/DDBJ whole genome shotgun (WGS) entry which is preliminary data.</text>
</comment>
<dbReference type="EMBL" id="JAHLFT010000056">
    <property type="protein sequence ID" value="MBU3828305.1"/>
    <property type="molecule type" value="Genomic_DNA"/>
</dbReference>
<dbReference type="InterPro" id="IPR032816">
    <property type="entry name" value="VTT_dom"/>
</dbReference>
<dbReference type="Proteomes" id="UP000823844">
    <property type="component" value="Unassembled WGS sequence"/>
</dbReference>
<protein>
    <submittedName>
        <fullName evidence="9">DedA family protein</fullName>
    </submittedName>
</protein>
<evidence type="ECO:0000256" key="1">
    <source>
        <dbReference type="ARBA" id="ARBA00004651"/>
    </source>
</evidence>
<feature type="transmembrane region" description="Helical" evidence="7">
    <location>
        <begin position="141"/>
        <end position="165"/>
    </location>
</feature>
<evidence type="ECO:0000313" key="9">
    <source>
        <dbReference type="EMBL" id="MBU3828305.1"/>
    </source>
</evidence>
<evidence type="ECO:0000256" key="7">
    <source>
        <dbReference type="SAM" id="Phobius"/>
    </source>
</evidence>